<evidence type="ECO:0000313" key="2">
    <source>
        <dbReference type="Proteomes" id="UP000688137"/>
    </source>
</evidence>
<keyword evidence="2" id="KW-1185">Reference proteome</keyword>
<protein>
    <submittedName>
        <fullName evidence="1">Uncharacterized protein</fullName>
    </submittedName>
</protein>
<organism evidence="1 2">
    <name type="scientific">Paramecium primaurelia</name>
    <dbReference type="NCBI Taxonomy" id="5886"/>
    <lineage>
        <taxon>Eukaryota</taxon>
        <taxon>Sar</taxon>
        <taxon>Alveolata</taxon>
        <taxon>Ciliophora</taxon>
        <taxon>Intramacronucleata</taxon>
        <taxon>Oligohymenophorea</taxon>
        <taxon>Peniculida</taxon>
        <taxon>Parameciidae</taxon>
        <taxon>Paramecium</taxon>
    </lineage>
</organism>
<comment type="caution">
    <text evidence="1">The sequence shown here is derived from an EMBL/GenBank/DDBJ whole genome shotgun (WGS) entry which is preliminary data.</text>
</comment>
<dbReference type="Proteomes" id="UP000688137">
    <property type="component" value="Unassembled WGS sequence"/>
</dbReference>
<sequence length="214" mass="25368">MNQYKQQSMATKEHFLYKLVTKEQAKAFAWSFERPNTEALLYPYIFLPIQPQEVKSQKIYLGLCYTDCHLVNQDLFLINYPSVPRHEILGHVLMKGDQLHNSKLVIQLVQDSQEIVVETVNYVFKEMITFVEQRWIIILSFCLNLMNSQNIYNSQLNGLFQFQILSHNIQLHLFSVLVLKSFAPLKRYFNSNNCIIIIQNILINSIKLKLYYYY</sequence>
<accession>A0A8S1NZP1</accession>
<name>A0A8S1NZP1_PARPR</name>
<dbReference type="AlphaFoldDB" id="A0A8S1NZP1"/>
<evidence type="ECO:0000313" key="1">
    <source>
        <dbReference type="EMBL" id="CAD8096301.1"/>
    </source>
</evidence>
<reference evidence="1" key="1">
    <citation type="submission" date="2021-01" db="EMBL/GenBank/DDBJ databases">
        <authorList>
            <consortium name="Genoscope - CEA"/>
            <person name="William W."/>
        </authorList>
    </citation>
    <scope>NUCLEOTIDE SEQUENCE</scope>
</reference>
<proteinExistence type="predicted"/>
<gene>
    <name evidence="1" type="ORF">PPRIM_AZ9-3.1.T1010023</name>
</gene>
<dbReference type="EMBL" id="CAJJDM010000104">
    <property type="protein sequence ID" value="CAD8096301.1"/>
    <property type="molecule type" value="Genomic_DNA"/>
</dbReference>